<keyword evidence="9" id="KW-1185">Reference proteome</keyword>
<evidence type="ECO:0000256" key="6">
    <source>
        <dbReference type="SAM" id="Phobius"/>
    </source>
</evidence>
<dbReference type="Proteomes" id="UP000660729">
    <property type="component" value="Unassembled WGS sequence"/>
</dbReference>
<dbReference type="AlphaFoldDB" id="A0A8H6RKK3"/>
<dbReference type="EMBL" id="JABCIY010000119">
    <property type="protein sequence ID" value="KAF7192563.1"/>
    <property type="molecule type" value="Genomic_DNA"/>
</dbReference>
<evidence type="ECO:0000256" key="3">
    <source>
        <dbReference type="ARBA" id="ARBA00022989"/>
    </source>
</evidence>
<feature type="domain" description="Major facilitator superfamily (MFS) profile" evidence="7">
    <location>
        <begin position="78"/>
        <end position="507"/>
    </location>
</feature>
<keyword evidence="2 6" id="KW-0812">Transmembrane</keyword>
<evidence type="ECO:0000256" key="1">
    <source>
        <dbReference type="ARBA" id="ARBA00004141"/>
    </source>
</evidence>
<keyword evidence="4 6" id="KW-0472">Membrane</keyword>
<feature type="transmembrane region" description="Helical" evidence="6">
    <location>
        <begin position="386"/>
        <end position="406"/>
    </location>
</feature>
<feature type="transmembrane region" description="Helical" evidence="6">
    <location>
        <begin position="165"/>
        <end position="190"/>
    </location>
</feature>
<proteinExistence type="predicted"/>
<evidence type="ECO:0000256" key="2">
    <source>
        <dbReference type="ARBA" id="ARBA00022692"/>
    </source>
</evidence>
<dbReference type="GO" id="GO:0022857">
    <property type="term" value="F:transmembrane transporter activity"/>
    <property type="evidence" value="ECO:0007669"/>
    <property type="project" value="InterPro"/>
</dbReference>
<dbReference type="SUPFAM" id="SSF103473">
    <property type="entry name" value="MFS general substrate transporter"/>
    <property type="match status" value="1"/>
</dbReference>
<evidence type="ECO:0000313" key="9">
    <source>
        <dbReference type="Proteomes" id="UP000660729"/>
    </source>
</evidence>
<dbReference type="Gene3D" id="1.20.1250.20">
    <property type="entry name" value="MFS general substrate transporter like domains"/>
    <property type="match status" value="1"/>
</dbReference>
<organism evidence="8 9">
    <name type="scientific">Pseudocercospora fuligena</name>
    <dbReference type="NCBI Taxonomy" id="685502"/>
    <lineage>
        <taxon>Eukaryota</taxon>
        <taxon>Fungi</taxon>
        <taxon>Dikarya</taxon>
        <taxon>Ascomycota</taxon>
        <taxon>Pezizomycotina</taxon>
        <taxon>Dothideomycetes</taxon>
        <taxon>Dothideomycetidae</taxon>
        <taxon>Mycosphaerellales</taxon>
        <taxon>Mycosphaerellaceae</taxon>
        <taxon>Pseudocercospora</taxon>
    </lineage>
</organism>
<reference evidence="8" key="1">
    <citation type="submission" date="2020-04" db="EMBL/GenBank/DDBJ databases">
        <title>Draft genome resource of the tomato pathogen Pseudocercospora fuligena.</title>
        <authorList>
            <person name="Zaccaron A."/>
        </authorList>
    </citation>
    <scope>NUCLEOTIDE SEQUENCE</scope>
    <source>
        <strain evidence="8">PF001</strain>
    </source>
</reference>
<dbReference type="PANTHER" id="PTHR23502">
    <property type="entry name" value="MAJOR FACILITATOR SUPERFAMILY"/>
    <property type="match status" value="1"/>
</dbReference>
<accession>A0A8H6RKK3</accession>
<dbReference type="InterPro" id="IPR020846">
    <property type="entry name" value="MFS_dom"/>
</dbReference>
<feature type="transmembrane region" description="Helical" evidence="6">
    <location>
        <begin position="143"/>
        <end position="159"/>
    </location>
</feature>
<dbReference type="InterPro" id="IPR036259">
    <property type="entry name" value="MFS_trans_sf"/>
</dbReference>
<evidence type="ECO:0000313" key="8">
    <source>
        <dbReference type="EMBL" id="KAF7192563.1"/>
    </source>
</evidence>
<dbReference type="OrthoDB" id="3646358at2759"/>
<feature type="transmembrane region" description="Helical" evidence="6">
    <location>
        <begin position="237"/>
        <end position="263"/>
    </location>
</feature>
<sequence>ELPGLPTSPRQQRLPESQASTQRTAIPTYEHDDSIPPPVPPKPTCKSVESKGDPHLVTFNPCDVANTANWSRGKKWLSTSVFSLIGFCVAFASTVDVSAAHMTAIHFHTSDEVLLLDRALYMGGIAIGSVVWTSVSDRYGRRAPMFLGYVAFLLFQIPVAVAKNLATICICRLLAGFFGCSALATVPLAMRDIWEPSRRSMAMSLLTVAIIAGPAMAALFSGYIVQNRALGWRWPSWIVLISGVLLGLCSWMFSAETSSSFILRRKAKKLRRSTGDWALHAATDDPEMNFAVISENYICRPLALLLTEPILFFITLYVSYAYGLLYLLVETFPFTYGSERRWTLSAAGLPFLAVLSGVLLGSFIASLFLSNRHILRLKNCHGPEDLFLAFLVGSAALPIGLFLFGWTSARQISSVPQIASGVFLGAGIFLVFLQGNNYLLEVYSSSNSSAVIAVSTSIRSIVAASFCAFARPMLKGMSVEYASTLLAIVSIILMPIPVVLFKIGVKVRAMSNCTAKLPGSSHGSDGKC</sequence>
<feature type="transmembrane region" description="Helical" evidence="6">
    <location>
        <begin position="310"/>
        <end position="329"/>
    </location>
</feature>
<dbReference type="PANTHER" id="PTHR23502:SF47">
    <property type="entry name" value="MAJOR FACILITATOR SUPERFAMILY (MFS) PROFILE DOMAIN-CONTAINING PROTEIN-RELATED"/>
    <property type="match status" value="1"/>
</dbReference>
<name>A0A8H6RKK3_9PEZI</name>
<comment type="subcellular location">
    <subcellularLocation>
        <location evidence="1">Membrane</location>
        <topology evidence="1">Multi-pass membrane protein</topology>
    </subcellularLocation>
</comment>
<feature type="transmembrane region" description="Helical" evidence="6">
    <location>
        <begin position="119"/>
        <end position="136"/>
    </location>
</feature>
<feature type="region of interest" description="Disordered" evidence="5">
    <location>
        <begin position="1"/>
        <end position="50"/>
    </location>
</feature>
<feature type="transmembrane region" description="Helical" evidence="6">
    <location>
        <begin position="81"/>
        <end position="107"/>
    </location>
</feature>
<feature type="non-terminal residue" evidence="8">
    <location>
        <position position="528"/>
    </location>
</feature>
<dbReference type="PROSITE" id="PS50850">
    <property type="entry name" value="MFS"/>
    <property type="match status" value="1"/>
</dbReference>
<feature type="compositionally biased region" description="Polar residues" evidence="5">
    <location>
        <begin position="8"/>
        <end position="25"/>
    </location>
</feature>
<evidence type="ECO:0000259" key="7">
    <source>
        <dbReference type="PROSITE" id="PS50850"/>
    </source>
</evidence>
<dbReference type="InterPro" id="IPR011701">
    <property type="entry name" value="MFS"/>
</dbReference>
<feature type="transmembrane region" description="Helical" evidence="6">
    <location>
        <begin position="418"/>
        <end position="439"/>
    </location>
</feature>
<comment type="caution">
    <text evidence="8">The sequence shown here is derived from an EMBL/GenBank/DDBJ whole genome shotgun (WGS) entry which is preliminary data.</text>
</comment>
<feature type="transmembrane region" description="Helical" evidence="6">
    <location>
        <begin position="451"/>
        <end position="471"/>
    </location>
</feature>
<dbReference type="Pfam" id="PF07690">
    <property type="entry name" value="MFS_1"/>
    <property type="match status" value="1"/>
</dbReference>
<evidence type="ECO:0000256" key="5">
    <source>
        <dbReference type="SAM" id="MobiDB-lite"/>
    </source>
</evidence>
<feature type="transmembrane region" description="Helical" evidence="6">
    <location>
        <begin position="483"/>
        <end position="501"/>
    </location>
</feature>
<feature type="transmembrane region" description="Helical" evidence="6">
    <location>
        <begin position="349"/>
        <end position="370"/>
    </location>
</feature>
<feature type="transmembrane region" description="Helical" evidence="6">
    <location>
        <begin position="202"/>
        <end position="225"/>
    </location>
</feature>
<protein>
    <submittedName>
        <fullName evidence="8">Citrinin biosynthesis cluster MFS transporter mrr1</fullName>
    </submittedName>
</protein>
<gene>
    <name evidence="8" type="ORF">HII31_06110</name>
</gene>
<keyword evidence="3 6" id="KW-1133">Transmembrane helix</keyword>
<evidence type="ECO:0000256" key="4">
    <source>
        <dbReference type="ARBA" id="ARBA00023136"/>
    </source>
</evidence>
<dbReference type="GO" id="GO:0005886">
    <property type="term" value="C:plasma membrane"/>
    <property type="evidence" value="ECO:0007669"/>
    <property type="project" value="TreeGrafter"/>
</dbReference>